<protein>
    <recommendedName>
        <fullName evidence="3">Alpha-L-rhamnosidase</fullName>
    </recommendedName>
</protein>
<gene>
    <name evidence="1" type="ORF">PM3016_4138</name>
</gene>
<evidence type="ECO:0000313" key="1">
    <source>
        <dbReference type="EMBL" id="AFC30916.1"/>
    </source>
</evidence>
<dbReference type="PANTHER" id="PTHR36848:SF2">
    <property type="entry name" value="SECRETED PROTEIN"/>
    <property type="match status" value="1"/>
</dbReference>
<sequence length="1085" mass="121480">MSSTQTLRGRFDDPPAEYRAAPFWAWNDALREEEVLRQIGEMKEGGMGGFFIHSRDGLETEYMGTEWMKLVRAAVEEAEAQGMQAWLYDEDRWPSGFAGGLVQARGGDDYRAKGLTLEVVPAEKEGSGRLAERLADGAPVALFRAVIAERSLLSCTRLDLQVMFGSRMEAAAAAENTLLPPILEPQQEQDQDHETVYLLFRVEVSERSEWFNGEAPPDNLNPDTVRTFIELTYEAYEREVGGSFGSAVRGVFTDEPSIHDRHCRFTAGRGWLPWSGSFPAFYRERRGSDVLDTAPYLFFDGSLSPQARHDYWRTVTERFSEAYSGQIGEWCGSRGLAFTGHYLWENNLGTATRVCGAVMPNYRYQHVPGIDMLGEQTNETITVKQCTSVAHQYGRKVVLSETYGCTGWGFTFEGQRWVGDFQYVLGVNLRSQHLALYSIKGCRKRDYPPVFHYNTSWWKYSRVIEDYYARLSAVLTEGRPVRDVLVLHPSTTAWSMVGTGPYGFPARGKDRDVSAANRYGHEFNAFLRGLLGAHYDFDLGDEIILSEIGSVRQTEQTARLAAGRAEYRAVVLPEIRTMLRSTFLLLTGFLEAGGRVVAVGPPAELLEGRPAPELSRLYGHPGLTVVPDGAAAAAALESFLPRRVSIRQQTPQHTEPAEADKMLYMLQEADNRRVLFIVNNDRDGEQQVTIMLEGAGLLEEWNALTGEVTVLPVRRSQEGLLEFDASFGPADSKLYVLHTDRAPETGLNASPASEALLLLEDPGTIRMELLQEPAGFTRTAPNALTLDRCSYRLRDGEWSGEMDVWQAQRAVREALGMRQVYGNGLEQRYRWVHEPHPGDGTPAAFRFDFEVTDVPEGEIHLVVESAGEYELRLNGNPVPAVPDGWFLDRSFDRVPLSGLRSGRNELILSCRYHQRMEVEDLYLTGDFGVDEGRRITREPEKLQLGDWCLQGYPHYAGSMVYRFTVDGGLTPGGPAWLELGSFQAVTAEVRINRETAGHVPWRAANRLDISGRLRQGENLIEVEVMGSPRNLLGPFHHTSGDPSITSWSSFRKEGGDYSPAYRLRPYGLFGGIRLYRVQEQGGKGG</sequence>
<dbReference type="STRING" id="1116391.PM3016_4138"/>
<reference evidence="1 2" key="1">
    <citation type="journal article" date="2012" name="J. Bacteriol.">
        <title>Complete Genome Sequence of Paenibacillus mucilaginosus 3016, a Bacterium Functional as Microbial Fertilizer.</title>
        <authorList>
            <person name="Ma M."/>
            <person name="Wang Z."/>
            <person name="Li L."/>
            <person name="Jiang X."/>
            <person name="Guan D."/>
            <person name="Cao F."/>
            <person name="Chen H."/>
            <person name="Wang X."/>
            <person name="Shen D."/>
            <person name="Du B."/>
            <person name="Li J."/>
        </authorList>
    </citation>
    <scope>NUCLEOTIDE SEQUENCE [LARGE SCALE GENOMIC DNA]</scope>
    <source>
        <strain evidence="1 2">3016</strain>
    </source>
</reference>
<evidence type="ECO:0000313" key="2">
    <source>
        <dbReference type="Proteomes" id="UP000007523"/>
    </source>
</evidence>
<dbReference type="Pfam" id="PF17132">
    <property type="entry name" value="Glyco_hydro_106"/>
    <property type="match status" value="1"/>
</dbReference>
<dbReference type="SUPFAM" id="SSF49785">
    <property type="entry name" value="Galactose-binding domain-like"/>
    <property type="match status" value="1"/>
</dbReference>
<proteinExistence type="predicted"/>
<dbReference type="HOGENOM" id="CLU_010993_0_0_9"/>
<keyword evidence="2" id="KW-1185">Reference proteome</keyword>
<evidence type="ECO:0008006" key="3">
    <source>
        <dbReference type="Google" id="ProtNLM"/>
    </source>
</evidence>
<organism evidence="1 2">
    <name type="scientific">Paenibacillus mucilaginosus 3016</name>
    <dbReference type="NCBI Taxonomy" id="1116391"/>
    <lineage>
        <taxon>Bacteria</taxon>
        <taxon>Bacillati</taxon>
        <taxon>Bacillota</taxon>
        <taxon>Bacilli</taxon>
        <taxon>Bacillales</taxon>
        <taxon>Paenibacillaceae</taxon>
        <taxon>Paenibacillus</taxon>
    </lineage>
</organism>
<dbReference type="InterPro" id="IPR008979">
    <property type="entry name" value="Galactose-bd-like_sf"/>
</dbReference>
<dbReference type="AlphaFoldDB" id="H6NLI2"/>
<accession>H6NLI2</accession>
<dbReference type="RefSeq" id="WP_014370755.1">
    <property type="nucleotide sequence ID" value="NC_016935.1"/>
</dbReference>
<dbReference type="EMBL" id="CP003235">
    <property type="protein sequence ID" value="AFC30916.1"/>
    <property type="molecule type" value="Genomic_DNA"/>
</dbReference>
<dbReference type="InterPro" id="IPR053161">
    <property type="entry name" value="Ulvan_degrading_GH"/>
</dbReference>
<name>H6NLI2_9BACL</name>
<dbReference type="PANTHER" id="PTHR36848">
    <property type="entry name" value="DNA-BINDING PROTEIN (PUTATIVE SECRETED PROTEIN)-RELATED"/>
    <property type="match status" value="1"/>
</dbReference>
<dbReference type="KEGG" id="pmq:PM3016_4138"/>
<dbReference type="Proteomes" id="UP000007523">
    <property type="component" value="Chromosome"/>
</dbReference>